<dbReference type="InterPro" id="IPR016181">
    <property type="entry name" value="Acyl_CoA_acyltransferase"/>
</dbReference>
<evidence type="ECO:0000313" key="2">
    <source>
        <dbReference type="EMBL" id="MCT7378121.1"/>
    </source>
</evidence>
<dbReference type="Pfam" id="PF00583">
    <property type="entry name" value="Acetyltransf_1"/>
    <property type="match status" value="1"/>
</dbReference>
<comment type="caution">
    <text evidence="2">The sequence shown here is derived from an EMBL/GenBank/DDBJ whole genome shotgun (WGS) entry which is preliminary data.</text>
</comment>
<feature type="domain" description="N-acetyltransferase" evidence="1">
    <location>
        <begin position="14"/>
        <end position="160"/>
    </location>
</feature>
<dbReference type="SUPFAM" id="SSF55729">
    <property type="entry name" value="Acyl-CoA N-acyltransferases (Nat)"/>
    <property type="match status" value="1"/>
</dbReference>
<organism evidence="2 3">
    <name type="scientific">Chelativorans salis</name>
    <dbReference type="NCBI Taxonomy" id="2978478"/>
    <lineage>
        <taxon>Bacteria</taxon>
        <taxon>Pseudomonadati</taxon>
        <taxon>Pseudomonadota</taxon>
        <taxon>Alphaproteobacteria</taxon>
        <taxon>Hyphomicrobiales</taxon>
        <taxon>Phyllobacteriaceae</taxon>
        <taxon>Chelativorans</taxon>
    </lineage>
</organism>
<dbReference type="PANTHER" id="PTHR47237:SF2">
    <property type="entry name" value="BLL4206 PROTEIN"/>
    <property type="match status" value="1"/>
</dbReference>
<reference evidence="2 3" key="1">
    <citation type="submission" date="2022-09" db="EMBL/GenBank/DDBJ databases">
        <title>Chelativorans salina sp. nov., a novel slightly halophilic bacterium isolated from a saline lake sediment enrichment.</title>
        <authorList>
            <person name="Gao L."/>
            <person name="Fang B.-Z."/>
            <person name="Li W.-J."/>
        </authorList>
    </citation>
    <scope>NUCLEOTIDE SEQUENCE [LARGE SCALE GENOMIC DNA]</scope>
    <source>
        <strain evidence="2 3">EGI FJ00035</strain>
    </source>
</reference>
<dbReference type="RefSeq" id="WP_260906934.1">
    <property type="nucleotide sequence ID" value="NZ_JAOCZP010000011.1"/>
</dbReference>
<sequence>MLPEESFPLDAITVSRQDIREADLTALHALSVSVSWPHRAEDWQFLREYGEGYVAVDASGRVHASAMWFPFGKDFATIGMVITSPRLQANGGGKWLMQHVLEQIGGRALGLHATRDAYRLYRSYSFSDERTINQHQGIAAIPPDVGPVNGGEMRELRRADHAELLALDKRTTGTNRSRLLSMLVERSEGIVLYRDGELAAYALARLFGRGTVIGPVLAANDEDAATVVRPHIAARIGKFVRLDTGATTGTFTQFLTLSGLPVYDTVTRMSLGRQWPLAASPEAAVYALAAQATG</sequence>
<dbReference type="Gene3D" id="3.40.630.30">
    <property type="match status" value="1"/>
</dbReference>
<proteinExistence type="predicted"/>
<dbReference type="InterPro" id="IPR041496">
    <property type="entry name" value="YitH/HolE_GNAT"/>
</dbReference>
<evidence type="ECO:0000259" key="1">
    <source>
        <dbReference type="PROSITE" id="PS51186"/>
    </source>
</evidence>
<evidence type="ECO:0000313" key="3">
    <source>
        <dbReference type="Proteomes" id="UP001320831"/>
    </source>
</evidence>
<dbReference type="Pfam" id="PF18014">
    <property type="entry name" value="Acetyltransf_18"/>
    <property type="match status" value="1"/>
</dbReference>
<protein>
    <submittedName>
        <fullName evidence="2">GNAT family N-acetyltransferase</fullName>
    </submittedName>
</protein>
<dbReference type="InterPro" id="IPR000182">
    <property type="entry name" value="GNAT_dom"/>
</dbReference>
<dbReference type="PROSITE" id="PS51186">
    <property type="entry name" value="GNAT"/>
    <property type="match status" value="1"/>
</dbReference>
<accession>A0ABT2LUR1</accession>
<dbReference type="Gene3D" id="3.40.630.90">
    <property type="match status" value="1"/>
</dbReference>
<keyword evidence="3" id="KW-1185">Reference proteome</keyword>
<name>A0ABT2LUR1_9HYPH</name>
<gene>
    <name evidence="2" type="ORF">N5A92_24190</name>
</gene>
<dbReference type="Proteomes" id="UP001320831">
    <property type="component" value="Unassembled WGS sequence"/>
</dbReference>
<dbReference type="InterPro" id="IPR052729">
    <property type="entry name" value="Acyl/Acetyltrans_Enzymes"/>
</dbReference>
<dbReference type="PANTHER" id="PTHR47237">
    <property type="entry name" value="SLL0310 PROTEIN"/>
    <property type="match status" value="1"/>
</dbReference>
<dbReference type="EMBL" id="JAOCZP010000011">
    <property type="protein sequence ID" value="MCT7378121.1"/>
    <property type="molecule type" value="Genomic_DNA"/>
</dbReference>